<feature type="transmembrane region" description="Helical" evidence="2">
    <location>
        <begin position="76"/>
        <end position="96"/>
    </location>
</feature>
<dbReference type="OrthoDB" id="40726at10239"/>
<dbReference type="RefSeq" id="YP_009046634.1">
    <property type="nucleotide sequence ID" value="NC_024451.1"/>
</dbReference>
<keyword evidence="2" id="KW-0472">Membrane</keyword>
<protein>
    <submittedName>
        <fullName evidence="3">Uncharacterized protein</fullName>
    </submittedName>
</protein>
<dbReference type="Proteomes" id="UP000114278">
    <property type="component" value="Segment"/>
</dbReference>
<feature type="region of interest" description="Disordered" evidence="1">
    <location>
        <begin position="15"/>
        <end position="34"/>
    </location>
</feature>
<gene>
    <name evidence="3" type="primary">020L</name>
    <name evidence="3" type="ORF">IIV31_020L</name>
</gene>
<evidence type="ECO:0000256" key="2">
    <source>
        <dbReference type="SAM" id="Phobius"/>
    </source>
</evidence>
<dbReference type="EMBL" id="HF920637">
    <property type="protein sequence ID" value="CCV02392.1"/>
    <property type="molecule type" value="Genomic_DNA"/>
</dbReference>
<sequence>MIGKTPIETILGTWRTRGPPAPGLPRESQEKAPVPLSRTNVLTRRLEQTTDYLCPNVLLHQESCPVCSNLRTKEKMIYIVAGVIISFIILFGLKIIKH</sequence>
<evidence type="ECO:0000313" key="4">
    <source>
        <dbReference type="Proteomes" id="UP000114278"/>
    </source>
</evidence>
<dbReference type="KEGG" id="vg:19738604"/>
<organism evidence="3 4">
    <name type="scientific">Armadillidium vulgare iridescent virus</name>
    <dbReference type="NCBI Taxonomy" id="72201"/>
    <lineage>
        <taxon>Viruses</taxon>
        <taxon>Varidnaviria</taxon>
        <taxon>Bamfordvirae</taxon>
        <taxon>Nucleocytoviricota</taxon>
        <taxon>Megaviricetes</taxon>
        <taxon>Pimascovirales</taxon>
        <taxon>Pimascovirales incertae sedis</taxon>
        <taxon>Iridoviridae</taxon>
        <taxon>Betairidovirinae</taxon>
        <taxon>Iridovirus</taxon>
        <taxon>Iridovirus armadillidium1</taxon>
        <taxon>Invertebrate iridescent virus 31</taxon>
    </lineage>
</organism>
<keyword evidence="2" id="KW-1133">Transmembrane helix</keyword>
<evidence type="ECO:0000256" key="1">
    <source>
        <dbReference type="SAM" id="MobiDB-lite"/>
    </source>
</evidence>
<keyword evidence="2" id="KW-0812">Transmembrane</keyword>
<dbReference type="GeneID" id="19738604"/>
<evidence type="ECO:0000313" key="3">
    <source>
        <dbReference type="EMBL" id="CCV02392.1"/>
    </source>
</evidence>
<keyword evidence="4" id="KW-1185">Reference proteome</keyword>
<reference evidence="3 4" key="1">
    <citation type="journal article" date="2014" name="J. Gen. Virol.">
        <title>Genome sequence of a crustacean iridovirus, IIV31, isolated from the pill bug, Armadillidium vulgare.</title>
        <authorList>
            <person name="Piegu B."/>
            <person name="Guizard S."/>
            <person name="Yeping T."/>
            <person name="Cruaud C."/>
            <person name="Asgari S."/>
            <person name="Bideshi D.K."/>
            <person name="Federici B.A."/>
            <person name="Bigot Y."/>
        </authorList>
    </citation>
    <scope>NUCLEOTIDE SEQUENCE [LARGE SCALE GENOMIC DNA]</scope>
</reference>
<proteinExistence type="predicted"/>
<accession>A0A068QK35</accession>
<name>A0A068QK35_9VIRU</name>